<evidence type="ECO:0000259" key="6">
    <source>
        <dbReference type="Pfam" id="PF25989"/>
    </source>
</evidence>
<reference evidence="8 9" key="1">
    <citation type="journal article" date="2021" name="Syst. Appl. Microbiol.">
        <title>Persephonella atlantica sp. nov.: How to adapt to physico-chemical gradients in high temperature hydrothermal habitats.</title>
        <authorList>
            <person name="Francois D.X."/>
            <person name="Godfroy A."/>
            <person name="Mathien C."/>
            <person name="Aube J."/>
            <person name="Cathalot C."/>
            <person name="Lesongeur F."/>
            <person name="L'Haridon S."/>
            <person name="Philippon X."/>
            <person name="Roussel E.G."/>
        </authorList>
    </citation>
    <scope>NUCLEOTIDE SEQUENCE [LARGE SCALE GENOMIC DNA]</scope>
    <source>
        <strain evidence="8 9">MO1340</strain>
    </source>
</reference>
<dbReference type="Gene3D" id="2.40.420.20">
    <property type="match status" value="1"/>
</dbReference>
<dbReference type="Gene3D" id="2.40.50.100">
    <property type="match status" value="1"/>
</dbReference>
<dbReference type="RefSeq" id="WP_200673010.1">
    <property type="nucleotide sequence ID" value="NZ_JAACYA010000001.1"/>
</dbReference>
<dbReference type="PANTHER" id="PTHR32347:SF14">
    <property type="entry name" value="EFFLUX SYSTEM COMPONENT YKNX-RELATED"/>
    <property type="match status" value="1"/>
</dbReference>
<dbReference type="Gene3D" id="1.10.287.470">
    <property type="entry name" value="Helix hairpin bin"/>
    <property type="match status" value="1"/>
</dbReference>
<evidence type="ECO:0000259" key="5">
    <source>
        <dbReference type="Pfam" id="PF25917"/>
    </source>
</evidence>
<name>A0ABS1GF88_9AQUI</name>
<sequence>MKKILFLTSTAILAVMASFYFFKIKEEKKEKIKVFETQKVKRGEIKNIINATAIVKTRVNAYLKIGTRTTGLVQKMFIDIGDYVKKGQLIAIIDQREFKKNIEKIKQQLKKAEDKLFQIEKVYPLKISEAEKNYQSAKAEYEYAQWKYSREKELLKEEFTTKESFEAAKRQLKFQKAKMELAEKTLERLKAEYETEKRLAQDDINILKKELQKEKIRLSYTEIYSPIDGIVSNVVAREGETLVAGLQAGELVTILRPDRLEIQIFVDETDIGQIKTGQEVYYNVDAYPDKVFKGTITKIYPEPVVKQNIVYYLAIVPVKREYAKFLRPEMTVYTKIIAGIKKNAIIIPNSAVRFEQGKQFVFVVKDGKVEKRFIKTGWIDEKQTEVVEGLKEGEIIAIKFKAPVKTKVFK</sequence>
<accession>A0ABS1GF88</accession>
<evidence type="ECO:0000256" key="2">
    <source>
        <dbReference type="ARBA" id="ARBA00009477"/>
    </source>
</evidence>
<comment type="subcellular location">
    <subcellularLocation>
        <location evidence="1">Cell envelope</location>
    </subcellularLocation>
</comment>
<feature type="domain" description="YknX-like beta-barrel" evidence="7">
    <location>
        <begin position="261"/>
        <end position="333"/>
    </location>
</feature>
<evidence type="ECO:0000313" key="8">
    <source>
        <dbReference type="EMBL" id="MBK3331593.1"/>
    </source>
</evidence>
<feature type="domain" description="YknX-like C-terminal permuted SH3-like" evidence="6">
    <location>
        <begin position="345"/>
        <end position="398"/>
    </location>
</feature>
<evidence type="ECO:0000256" key="1">
    <source>
        <dbReference type="ARBA" id="ARBA00004196"/>
    </source>
</evidence>
<evidence type="ECO:0000256" key="4">
    <source>
        <dbReference type="SAM" id="Coils"/>
    </source>
</evidence>
<dbReference type="InterPro" id="IPR058636">
    <property type="entry name" value="Beta-barrel_YknX"/>
</dbReference>
<evidence type="ECO:0000256" key="3">
    <source>
        <dbReference type="ARBA" id="ARBA00023054"/>
    </source>
</evidence>
<comment type="similarity">
    <text evidence="2">Belongs to the membrane fusion protein (MFP) (TC 8.A.1) family.</text>
</comment>
<dbReference type="PANTHER" id="PTHR32347">
    <property type="entry name" value="EFFLUX SYSTEM COMPONENT YKNX-RELATED"/>
    <property type="match status" value="1"/>
</dbReference>
<dbReference type="Gene3D" id="2.40.30.170">
    <property type="match status" value="1"/>
</dbReference>
<evidence type="ECO:0000313" key="9">
    <source>
        <dbReference type="Proteomes" id="UP000772812"/>
    </source>
</evidence>
<feature type="domain" description="Multidrug resistance protein MdtA-like barrel-sandwich hybrid" evidence="5">
    <location>
        <begin position="64"/>
        <end position="252"/>
    </location>
</feature>
<proteinExistence type="inferred from homology"/>
<dbReference type="SUPFAM" id="SSF111369">
    <property type="entry name" value="HlyD-like secretion proteins"/>
    <property type="match status" value="3"/>
</dbReference>
<dbReference type="Proteomes" id="UP000772812">
    <property type="component" value="Unassembled WGS sequence"/>
</dbReference>
<feature type="coiled-coil region" evidence="4">
    <location>
        <begin position="95"/>
        <end position="217"/>
    </location>
</feature>
<protein>
    <submittedName>
        <fullName evidence="8">Efflux RND transporter periplasmic adaptor subunit</fullName>
    </submittedName>
</protein>
<organism evidence="8 9">
    <name type="scientific">Persephonella atlantica</name>
    <dbReference type="NCBI Taxonomy" id="2699429"/>
    <lineage>
        <taxon>Bacteria</taxon>
        <taxon>Pseudomonadati</taxon>
        <taxon>Aquificota</taxon>
        <taxon>Aquificia</taxon>
        <taxon>Aquificales</taxon>
        <taxon>Hydrogenothermaceae</taxon>
        <taxon>Persephonella</taxon>
    </lineage>
</organism>
<dbReference type="InterPro" id="IPR058637">
    <property type="entry name" value="YknX-like_C"/>
</dbReference>
<dbReference type="NCBIfam" id="TIGR01730">
    <property type="entry name" value="RND_mfp"/>
    <property type="match status" value="1"/>
</dbReference>
<dbReference type="InterPro" id="IPR058625">
    <property type="entry name" value="MdtA-like_BSH"/>
</dbReference>
<gene>
    <name evidence="8" type="ORF">GWK41_00765</name>
</gene>
<dbReference type="Pfam" id="PF25989">
    <property type="entry name" value="YknX_C"/>
    <property type="match status" value="1"/>
</dbReference>
<dbReference type="Pfam" id="PF25917">
    <property type="entry name" value="BSH_RND"/>
    <property type="match status" value="1"/>
</dbReference>
<dbReference type="EMBL" id="JAACYA010000001">
    <property type="protein sequence ID" value="MBK3331593.1"/>
    <property type="molecule type" value="Genomic_DNA"/>
</dbReference>
<evidence type="ECO:0000259" key="7">
    <source>
        <dbReference type="Pfam" id="PF25990"/>
    </source>
</evidence>
<keyword evidence="9" id="KW-1185">Reference proteome</keyword>
<dbReference type="InterPro" id="IPR006143">
    <property type="entry name" value="RND_pump_MFP"/>
</dbReference>
<comment type="caution">
    <text evidence="8">The sequence shown here is derived from an EMBL/GenBank/DDBJ whole genome shotgun (WGS) entry which is preliminary data.</text>
</comment>
<keyword evidence="3 4" id="KW-0175">Coiled coil</keyword>
<dbReference type="Pfam" id="PF25990">
    <property type="entry name" value="Beta-barrel_YknX"/>
    <property type="match status" value="1"/>
</dbReference>
<dbReference type="InterPro" id="IPR050465">
    <property type="entry name" value="UPF0194_transport"/>
</dbReference>